<dbReference type="GO" id="GO:0004049">
    <property type="term" value="F:anthranilate synthase activity"/>
    <property type="evidence" value="ECO:0007669"/>
    <property type="project" value="TreeGrafter"/>
</dbReference>
<dbReference type="PROSITE" id="PS51273">
    <property type="entry name" value="GATASE_TYPE_1"/>
    <property type="match status" value="1"/>
</dbReference>
<dbReference type="GO" id="GO:0000162">
    <property type="term" value="P:L-tryptophan biosynthetic process"/>
    <property type="evidence" value="ECO:0007669"/>
    <property type="project" value="TreeGrafter"/>
</dbReference>
<dbReference type="PRINTS" id="PR00099">
    <property type="entry name" value="CPSGATASE"/>
</dbReference>
<dbReference type="GO" id="GO:0005829">
    <property type="term" value="C:cytosol"/>
    <property type="evidence" value="ECO:0007669"/>
    <property type="project" value="TreeGrafter"/>
</dbReference>
<evidence type="ECO:0000313" key="4">
    <source>
        <dbReference type="EMBL" id="BAS27585.1"/>
    </source>
</evidence>
<feature type="compositionally biased region" description="Basic and acidic residues" evidence="2">
    <location>
        <begin position="204"/>
        <end position="217"/>
    </location>
</feature>
<dbReference type="AlphaFoldDB" id="A0A0K2SKG1"/>
<feature type="domain" description="Glutamine amidotransferase" evidence="3">
    <location>
        <begin position="3"/>
        <end position="186"/>
    </location>
</feature>
<sequence length="217" mass="23039">MILVIDNYDSFTYNLVQLLGGMGADLAVVRNDRITAAQAEAMGPAAIILSPGPGGPGDAGVSLETVARLGPSTPILGVCLGHQVIGAAYGAQVVRAAALVHGKGSRIRHRGGGLYRGLPDPLEAGRYHSLVVSPEGLPDSLEVTAWTEDGLIMGLRHRVHPVEGVQFHPESILTRQGRRLLRNFLEDVGETRHRRGSVSGAGVEEAHQVTEERVNAR</sequence>
<evidence type="ECO:0000256" key="2">
    <source>
        <dbReference type="SAM" id="MobiDB-lite"/>
    </source>
</evidence>
<dbReference type="PATRIC" id="fig|1555112.3.peg.1773"/>
<reference evidence="5" key="2">
    <citation type="journal article" date="2016" name="Int. J. Syst. Evol. Microbiol.">
        <title>Complete genome sequence and cell structure of Limnochorda pilosa, a Gram-negative spore-former within the phylum Firmicutes.</title>
        <authorList>
            <person name="Watanabe M."/>
            <person name="Kojima H."/>
            <person name="Fukui M."/>
        </authorList>
    </citation>
    <scope>NUCLEOTIDE SEQUENCE [LARGE SCALE GENOMIC DNA]</scope>
    <source>
        <strain evidence="5">HC45</strain>
    </source>
</reference>
<dbReference type="Gene3D" id="3.40.50.880">
    <property type="match status" value="1"/>
</dbReference>
<dbReference type="EMBL" id="AP014924">
    <property type="protein sequence ID" value="BAS27585.1"/>
    <property type="molecule type" value="Genomic_DNA"/>
</dbReference>
<dbReference type="STRING" id="1555112.LIP_1739"/>
<dbReference type="PRINTS" id="PR00096">
    <property type="entry name" value="GATASE"/>
</dbReference>
<organism evidence="4 5">
    <name type="scientific">Limnochorda pilosa</name>
    <dbReference type="NCBI Taxonomy" id="1555112"/>
    <lineage>
        <taxon>Bacteria</taxon>
        <taxon>Bacillati</taxon>
        <taxon>Bacillota</taxon>
        <taxon>Limnochordia</taxon>
        <taxon>Limnochordales</taxon>
        <taxon>Limnochordaceae</taxon>
        <taxon>Limnochorda</taxon>
    </lineage>
</organism>
<dbReference type="InterPro" id="IPR050472">
    <property type="entry name" value="Anth_synth/Amidotransfase"/>
</dbReference>
<gene>
    <name evidence="4" type="ORF">LIP_1739</name>
</gene>
<dbReference type="KEGG" id="lpil:LIP_1739"/>
<dbReference type="OrthoDB" id="9804328at2"/>
<dbReference type="InterPro" id="IPR029062">
    <property type="entry name" value="Class_I_gatase-like"/>
</dbReference>
<keyword evidence="1" id="KW-0315">Glutamine amidotransferase</keyword>
<evidence type="ECO:0000313" key="5">
    <source>
        <dbReference type="Proteomes" id="UP000065807"/>
    </source>
</evidence>
<reference evidence="5" key="1">
    <citation type="submission" date="2015-07" db="EMBL/GenBank/DDBJ databases">
        <title>Complete genome sequence and phylogenetic analysis of Limnochorda pilosa.</title>
        <authorList>
            <person name="Watanabe M."/>
            <person name="Kojima H."/>
            <person name="Fukui M."/>
        </authorList>
    </citation>
    <scope>NUCLEOTIDE SEQUENCE [LARGE SCALE GENOMIC DNA]</scope>
    <source>
        <strain evidence="5">HC45</strain>
    </source>
</reference>
<dbReference type="CDD" id="cd01743">
    <property type="entry name" value="GATase1_Anthranilate_Synthase"/>
    <property type="match status" value="1"/>
</dbReference>
<dbReference type="InterPro" id="IPR017926">
    <property type="entry name" value="GATASE"/>
</dbReference>
<dbReference type="InterPro" id="IPR006221">
    <property type="entry name" value="TrpG/PapA_dom"/>
</dbReference>
<name>A0A0K2SKG1_LIMPI</name>
<dbReference type="PANTHER" id="PTHR43418">
    <property type="entry name" value="MULTIFUNCTIONAL TRYPTOPHAN BIOSYNTHESIS PROTEIN-RELATED"/>
    <property type="match status" value="1"/>
</dbReference>
<evidence type="ECO:0000259" key="3">
    <source>
        <dbReference type="Pfam" id="PF00117"/>
    </source>
</evidence>
<keyword evidence="5" id="KW-1185">Reference proteome</keyword>
<proteinExistence type="predicted"/>
<dbReference type="PANTHER" id="PTHR43418:SF4">
    <property type="entry name" value="MULTIFUNCTIONAL TRYPTOPHAN BIOSYNTHESIS PROTEIN"/>
    <property type="match status" value="1"/>
</dbReference>
<dbReference type="NCBIfam" id="TIGR00566">
    <property type="entry name" value="trpG_papA"/>
    <property type="match status" value="1"/>
</dbReference>
<dbReference type="PRINTS" id="PR00097">
    <property type="entry name" value="ANTSNTHASEII"/>
</dbReference>
<dbReference type="Pfam" id="PF00117">
    <property type="entry name" value="GATase"/>
    <property type="match status" value="1"/>
</dbReference>
<feature type="region of interest" description="Disordered" evidence="2">
    <location>
        <begin position="191"/>
        <end position="217"/>
    </location>
</feature>
<dbReference type="Proteomes" id="UP000065807">
    <property type="component" value="Chromosome"/>
</dbReference>
<protein>
    <submittedName>
        <fullName evidence="4">Anthranilate synthase component II</fullName>
    </submittedName>
</protein>
<accession>A0A0K2SKG1</accession>
<dbReference type="RefSeq" id="WP_068136650.1">
    <property type="nucleotide sequence ID" value="NZ_AP014924.1"/>
</dbReference>
<evidence type="ECO:0000256" key="1">
    <source>
        <dbReference type="ARBA" id="ARBA00022962"/>
    </source>
</evidence>
<dbReference type="SUPFAM" id="SSF52317">
    <property type="entry name" value="Class I glutamine amidotransferase-like"/>
    <property type="match status" value="1"/>
</dbReference>
<dbReference type="FunFam" id="3.40.50.880:FF:000003">
    <property type="entry name" value="Anthranilate synthase component II"/>
    <property type="match status" value="1"/>
</dbReference>